<reference evidence="2 3" key="1">
    <citation type="journal article" name="Sci. Rep.">
        <title>Telomere-to-telomere assembled and centromere annotated genomes of the two main subspecies of the button mushroom Agaricus bisporus reveal especially polymorphic chromosome ends.</title>
        <authorList>
            <person name="Sonnenberg A.S.M."/>
            <person name="Sedaghat-Telgerd N."/>
            <person name="Lavrijssen B."/>
            <person name="Ohm R.A."/>
            <person name="Hendrickx P.M."/>
            <person name="Scholtmeijer K."/>
            <person name="Baars J.J.P."/>
            <person name="van Peer A."/>
        </authorList>
    </citation>
    <scope>NUCLEOTIDE SEQUENCE [LARGE SCALE GENOMIC DNA]</scope>
    <source>
        <strain evidence="2 3">H119_p4</strain>
    </source>
</reference>
<dbReference type="Proteomes" id="UP000629468">
    <property type="component" value="Unassembled WGS sequence"/>
</dbReference>
<feature type="transmembrane region" description="Helical" evidence="1">
    <location>
        <begin position="622"/>
        <end position="645"/>
    </location>
</feature>
<gene>
    <name evidence="2" type="ORF">Agabi119p4_8007</name>
</gene>
<accession>A0A8H7EY45</accession>
<dbReference type="AlphaFoldDB" id="A0A8H7EY45"/>
<feature type="transmembrane region" description="Helical" evidence="1">
    <location>
        <begin position="31"/>
        <end position="55"/>
    </location>
</feature>
<comment type="caution">
    <text evidence="2">The sequence shown here is derived from an EMBL/GenBank/DDBJ whole genome shotgun (WGS) entry which is preliminary data.</text>
</comment>
<evidence type="ECO:0000313" key="2">
    <source>
        <dbReference type="EMBL" id="KAF7763470.1"/>
    </source>
</evidence>
<keyword evidence="1" id="KW-1133">Transmembrane helix</keyword>
<evidence type="ECO:0000256" key="1">
    <source>
        <dbReference type="SAM" id="Phobius"/>
    </source>
</evidence>
<protein>
    <submittedName>
        <fullName evidence="2">Uncharacterized protein</fullName>
    </submittedName>
</protein>
<name>A0A8H7EY45_AGABI</name>
<feature type="transmembrane region" description="Helical" evidence="1">
    <location>
        <begin position="92"/>
        <end position="119"/>
    </location>
</feature>
<keyword evidence="1" id="KW-0472">Membrane</keyword>
<proteinExistence type="predicted"/>
<dbReference type="EMBL" id="JABXXO010000011">
    <property type="protein sequence ID" value="KAF7763470.1"/>
    <property type="molecule type" value="Genomic_DNA"/>
</dbReference>
<sequence>MFLTVGKMGKAVVRNMTLIVTRITVAEAATIINAFITFVSFTIALFLVVLLVKFLPTTTTAVAWSSISRTLHSSLWPTVLRTDSRTGQTEGVVVSILSRLGTLTTILVAVAGVILPLGLSEGPIVDGSFRPLKGTYIPDNSPLALSTTPYQDSFVYGRQCGYLLPVSCPGNDDPDSTSIAPSILEIFNSTPHGPFSMNFRRFYPGNEKKNCSDGFEASAETFVLRNDIFFADGLIVDMTAEQPGIGLWNQTVPTEVEIGGTWSQDILWIEPETECVDTNLTVDYFLFDTLQPGFDEFNITDHGGFYNLTREPPSFDHDGQNINLRQHAYKGAVYSNFFAMVFLNATRNSSSEGTTYPLRDDLDMPGLSRSDLQKISVLPLSYLNDTESIDISCRGFEEADTANITNVHVHCGSFLGPPVRTDGGDSRMFDRGSKWAQAIHACSSATRVSVQTVTFSSNSSTDMQGLQINRDKSGLNVLWATEKTDLNIRDVDLFWGRVDDRYENHSSLWTTRSNRLYLPAGLSSSFPALAAGMPAAAHTQAWGRVYDAGFGNDKLQDYSGQSDYAIRAKLQNLVGLDPIRGNSQIRNLVFTDIMANNIIGTRTNDTLMVAEHLKTLSYDFKYAIPGFLLLAIWIPSFLLSTLFFFTRSVTFTHMKQVFNHISVGRVVVGTSALRVQPQGGGTPYMPVLHNNHSNVDMRDSSSGGGLSGHRRNKSEWAGTVGKTPVILDFNNSPSSTRNVMEEDIKLMGIYSPHV</sequence>
<evidence type="ECO:0000313" key="3">
    <source>
        <dbReference type="Proteomes" id="UP000629468"/>
    </source>
</evidence>
<keyword evidence="1" id="KW-0812">Transmembrane</keyword>
<organism evidence="2 3">
    <name type="scientific">Agaricus bisporus var. burnettii</name>
    <dbReference type="NCBI Taxonomy" id="192524"/>
    <lineage>
        <taxon>Eukaryota</taxon>
        <taxon>Fungi</taxon>
        <taxon>Dikarya</taxon>
        <taxon>Basidiomycota</taxon>
        <taxon>Agaricomycotina</taxon>
        <taxon>Agaricomycetes</taxon>
        <taxon>Agaricomycetidae</taxon>
        <taxon>Agaricales</taxon>
        <taxon>Agaricineae</taxon>
        <taxon>Agaricaceae</taxon>
        <taxon>Agaricus</taxon>
    </lineage>
</organism>